<name>A0A4R8LPA9_9BURK</name>
<gene>
    <name evidence="3" type="ORF">BX592_11255</name>
</gene>
<comment type="caution">
    <text evidence="3">The sequence shown here is derived from an EMBL/GenBank/DDBJ whole genome shotgun (WGS) entry which is preliminary data.</text>
</comment>
<dbReference type="Gene3D" id="3.40.720.10">
    <property type="entry name" value="Alkaline Phosphatase, subunit A"/>
    <property type="match status" value="1"/>
</dbReference>
<keyword evidence="2" id="KW-0472">Membrane</keyword>
<keyword evidence="1" id="KW-0378">Hydrolase</keyword>
<dbReference type="GO" id="GO:0016788">
    <property type="term" value="F:hydrolase activity, acting on ester bonds"/>
    <property type="evidence" value="ECO:0007669"/>
    <property type="project" value="InterPro"/>
</dbReference>
<accession>A0A4R8LPA9</accession>
<feature type="transmembrane region" description="Helical" evidence="2">
    <location>
        <begin position="49"/>
        <end position="70"/>
    </location>
</feature>
<dbReference type="InterPro" id="IPR017850">
    <property type="entry name" value="Alkaline_phosphatase_core_sf"/>
</dbReference>
<evidence type="ECO:0000313" key="4">
    <source>
        <dbReference type="Proteomes" id="UP000295509"/>
    </source>
</evidence>
<dbReference type="AlphaFoldDB" id="A0A4R8LPA9"/>
<evidence type="ECO:0000313" key="3">
    <source>
        <dbReference type="EMBL" id="TDY47670.1"/>
    </source>
</evidence>
<evidence type="ECO:0000256" key="1">
    <source>
        <dbReference type="ARBA" id="ARBA00022801"/>
    </source>
</evidence>
<keyword evidence="2" id="KW-1133">Transmembrane helix</keyword>
<sequence>MNTNSLPLWKIAQQYVAPPKGDRRAPGSRIPALFVSPYAKKGFVDHMQYGYGCPFFLLSVGSMCALNQCVRYRNAALAKRFFVHSSRTARTSAVTAGETLRANA</sequence>
<keyword evidence="2" id="KW-0812">Transmembrane</keyword>
<dbReference type="EMBL" id="SORE01000012">
    <property type="protein sequence ID" value="TDY47670.1"/>
    <property type="molecule type" value="Genomic_DNA"/>
</dbReference>
<dbReference type="Pfam" id="PF04185">
    <property type="entry name" value="Phosphoesterase"/>
    <property type="match status" value="1"/>
</dbReference>
<keyword evidence="4" id="KW-1185">Reference proteome</keyword>
<dbReference type="InterPro" id="IPR007312">
    <property type="entry name" value="Phosphoesterase"/>
</dbReference>
<organism evidence="3 4">
    <name type="scientific">Paraburkholderia rhizosphaerae</name>
    <dbReference type="NCBI Taxonomy" id="480658"/>
    <lineage>
        <taxon>Bacteria</taxon>
        <taxon>Pseudomonadati</taxon>
        <taxon>Pseudomonadota</taxon>
        <taxon>Betaproteobacteria</taxon>
        <taxon>Burkholderiales</taxon>
        <taxon>Burkholderiaceae</taxon>
        <taxon>Paraburkholderia</taxon>
    </lineage>
</organism>
<proteinExistence type="predicted"/>
<evidence type="ECO:0000256" key="2">
    <source>
        <dbReference type="SAM" id="Phobius"/>
    </source>
</evidence>
<dbReference type="Proteomes" id="UP000295509">
    <property type="component" value="Unassembled WGS sequence"/>
</dbReference>
<protein>
    <submittedName>
        <fullName evidence="3">Phosphoesterase family protein</fullName>
    </submittedName>
</protein>
<reference evidence="3 4" key="1">
    <citation type="submission" date="2019-03" db="EMBL/GenBank/DDBJ databases">
        <title>Genomic Encyclopedia of Type Strains, Phase III (KMG-III): the genomes of soil and plant-associated and newly described type strains.</title>
        <authorList>
            <person name="Whitman W."/>
        </authorList>
    </citation>
    <scope>NUCLEOTIDE SEQUENCE [LARGE SCALE GENOMIC DNA]</scope>
    <source>
        <strain evidence="3 4">LMG 29544</strain>
    </source>
</reference>